<dbReference type="Proteomes" id="UP001652620">
    <property type="component" value="Chromosome 4"/>
</dbReference>
<evidence type="ECO:0000313" key="11">
    <source>
        <dbReference type="RefSeq" id="XP_049312472.1"/>
    </source>
</evidence>
<evidence type="ECO:0000256" key="4">
    <source>
        <dbReference type="ARBA" id="ARBA00022833"/>
    </source>
</evidence>
<feature type="domain" description="C2H2-type" evidence="9">
    <location>
        <begin position="476"/>
        <end position="504"/>
    </location>
</feature>
<dbReference type="SUPFAM" id="SSF57667">
    <property type="entry name" value="beta-beta-alpha zinc fingers"/>
    <property type="match status" value="1"/>
</dbReference>
<sequence length="520" mass="61076">MNVRSRVFVAHTNISFGTKSCVVAELFGKMDAIENEDPFSIAQSKKIDTVDNEDPFSTAHMPTDSFEVTIEDINRLDEEDSLDEIDGVEDDLTILEIAMAKAIENVNPAIFMHLICPRCGETFHSSAHWQQHLHNVHYFNNIKMLNGTVNEDEKTYRCRKCPTEFNYLEYRKILHHSLTHMSFNAFYKCSLCDHLEYTNMEMVKHIKRHMEVHMLKAKINGKLVRSKRFSLSEGIDYEKFLVYMCPQCQINFRKHETWLQHINDKHALFAEEKLKFKAIEMDELVEKSTHLITTCETCGIMLTADNLEQCQRKHYLTHLRNRSFRCAICNLHFNYNNEIKMHMLLMHCKNATTYDEAILPGNLRPRNAKFDMNIKFLPDKTAKYLQHIEFSCPICGVKFEHPDHWCSHINENHDFFKAPYMALIITNFGAAPNATRACKKRRLQPYCVICDRVLDGCKSYIHLWVEQLRHAPFRPYKCSICMEQFYSIRTLMKHFRMLHTNLDGSVNTAPKQRRIHTMET</sequence>
<dbReference type="RefSeq" id="XP_049312472.1">
    <property type="nucleotide sequence ID" value="XM_049456515.1"/>
</dbReference>
<dbReference type="PANTHER" id="PTHR24399:SF23">
    <property type="entry name" value="C2H2-TYPE DOMAIN-CONTAINING PROTEIN"/>
    <property type="match status" value="1"/>
</dbReference>
<feature type="domain" description="C2H2-type" evidence="9">
    <location>
        <begin position="114"/>
        <end position="137"/>
    </location>
</feature>
<dbReference type="InterPro" id="IPR013087">
    <property type="entry name" value="Znf_C2H2_type"/>
</dbReference>
<evidence type="ECO:0000256" key="1">
    <source>
        <dbReference type="ARBA" id="ARBA00004123"/>
    </source>
</evidence>
<accession>A0ABM3JT99</accession>
<dbReference type="GeneID" id="105226128"/>
<keyword evidence="8" id="KW-0863">Zinc-finger</keyword>
<reference evidence="11" key="1">
    <citation type="submission" date="2025-08" db="UniProtKB">
        <authorList>
            <consortium name="RefSeq"/>
        </authorList>
    </citation>
    <scope>IDENTIFICATION</scope>
    <source>
        <tissue evidence="11">Adult</tissue>
    </source>
</reference>
<dbReference type="PANTHER" id="PTHR24399">
    <property type="entry name" value="ZINC FINGER AND BTB DOMAIN-CONTAINING"/>
    <property type="match status" value="1"/>
</dbReference>
<evidence type="ECO:0000256" key="8">
    <source>
        <dbReference type="PROSITE-ProRule" id="PRU00042"/>
    </source>
</evidence>
<feature type="domain" description="C2H2-type" evidence="9">
    <location>
        <begin position="324"/>
        <end position="352"/>
    </location>
</feature>
<dbReference type="Pfam" id="PF00096">
    <property type="entry name" value="zf-C2H2"/>
    <property type="match status" value="1"/>
</dbReference>
<evidence type="ECO:0000313" key="10">
    <source>
        <dbReference type="Proteomes" id="UP001652620"/>
    </source>
</evidence>
<evidence type="ECO:0000256" key="6">
    <source>
        <dbReference type="ARBA" id="ARBA00023163"/>
    </source>
</evidence>
<protein>
    <submittedName>
        <fullName evidence="11">Zinc finger protein Xfin isoform X1</fullName>
    </submittedName>
</protein>
<keyword evidence="7" id="KW-0539">Nucleus</keyword>
<keyword evidence="4" id="KW-0862">Zinc</keyword>
<evidence type="ECO:0000256" key="5">
    <source>
        <dbReference type="ARBA" id="ARBA00023015"/>
    </source>
</evidence>
<evidence type="ECO:0000259" key="9">
    <source>
        <dbReference type="PROSITE" id="PS50157"/>
    </source>
</evidence>
<evidence type="ECO:0000256" key="3">
    <source>
        <dbReference type="ARBA" id="ARBA00022737"/>
    </source>
</evidence>
<name>A0ABM3JT99_BACDO</name>
<evidence type="ECO:0000256" key="7">
    <source>
        <dbReference type="ARBA" id="ARBA00023242"/>
    </source>
</evidence>
<keyword evidence="5" id="KW-0805">Transcription regulation</keyword>
<dbReference type="InterPro" id="IPR036236">
    <property type="entry name" value="Znf_C2H2_sf"/>
</dbReference>
<gene>
    <name evidence="11" type="primary">LOC105226128</name>
</gene>
<keyword evidence="10" id="KW-1185">Reference proteome</keyword>
<dbReference type="PROSITE" id="PS00028">
    <property type="entry name" value="ZINC_FINGER_C2H2_1"/>
    <property type="match status" value="5"/>
</dbReference>
<dbReference type="SMART" id="SM00355">
    <property type="entry name" value="ZnF_C2H2"/>
    <property type="match status" value="7"/>
</dbReference>
<dbReference type="Gene3D" id="3.30.160.60">
    <property type="entry name" value="Classic Zinc Finger"/>
    <property type="match status" value="1"/>
</dbReference>
<keyword evidence="3" id="KW-0677">Repeat</keyword>
<keyword evidence="6" id="KW-0804">Transcription</keyword>
<proteinExistence type="predicted"/>
<dbReference type="PROSITE" id="PS50157">
    <property type="entry name" value="ZINC_FINGER_C2H2_2"/>
    <property type="match status" value="3"/>
</dbReference>
<evidence type="ECO:0000256" key="2">
    <source>
        <dbReference type="ARBA" id="ARBA00022723"/>
    </source>
</evidence>
<comment type="subcellular location">
    <subcellularLocation>
        <location evidence="1">Nucleus</location>
    </subcellularLocation>
</comment>
<organism evidence="10 11">
    <name type="scientific">Bactrocera dorsalis</name>
    <name type="common">Oriental fruit fly</name>
    <name type="synonym">Dacus dorsalis</name>
    <dbReference type="NCBI Taxonomy" id="27457"/>
    <lineage>
        <taxon>Eukaryota</taxon>
        <taxon>Metazoa</taxon>
        <taxon>Ecdysozoa</taxon>
        <taxon>Arthropoda</taxon>
        <taxon>Hexapoda</taxon>
        <taxon>Insecta</taxon>
        <taxon>Pterygota</taxon>
        <taxon>Neoptera</taxon>
        <taxon>Endopterygota</taxon>
        <taxon>Diptera</taxon>
        <taxon>Brachycera</taxon>
        <taxon>Muscomorpha</taxon>
        <taxon>Tephritoidea</taxon>
        <taxon>Tephritidae</taxon>
        <taxon>Bactrocera</taxon>
        <taxon>Bactrocera</taxon>
    </lineage>
</organism>
<keyword evidence="2" id="KW-0479">Metal-binding</keyword>